<dbReference type="SMART" id="SM01092">
    <property type="entry name" value="CO_deh_flav_C"/>
    <property type="match status" value="1"/>
</dbReference>
<reference evidence="4 5" key="1">
    <citation type="journal article" date="2015" name="Infect. Genet. Evol.">
        <title>Genomic sequences of six botulinum neurotoxin-producing strains representing three clostridial species illustrate the mobility and diversity of botulinum neurotoxin genes.</title>
        <authorList>
            <person name="Smith T.J."/>
            <person name="Hill K.K."/>
            <person name="Xie G."/>
            <person name="Foley B.T."/>
            <person name="Williamson C.H."/>
            <person name="Foster J.T."/>
            <person name="Johnson S.L."/>
            <person name="Chertkov O."/>
            <person name="Teshima H."/>
            <person name="Gibbons H.S."/>
            <person name="Johnsky L.A."/>
            <person name="Karavis M.A."/>
            <person name="Smith L.A."/>
        </authorList>
    </citation>
    <scope>NUCLEOTIDE SEQUENCE [LARGE SCALE GENOMIC DNA]</scope>
    <source>
        <strain evidence="4 5">CDC 2741</strain>
    </source>
</reference>
<dbReference type="Gene3D" id="3.30.43.10">
    <property type="entry name" value="Uridine Diphospho-n-acetylenolpyruvylglucosamine Reductase, domain 2"/>
    <property type="match status" value="1"/>
</dbReference>
<dbReference type="InterPro" id="IPR036318">
    <property type="entry name" value="FAD-bd_PCMH-like_sf"/>
</dbReference>
<dbReference type="InterPro" id="IPR005107">
    <property type="entry name" value="CO_DH_flav_C"/>
</dbReference>
<evidence type="ECO:0000259" key="3">
    <source>
        <dbReference type="PROSITE" id="PS51387"/>
    </source>
</evidence>
<dbReference type="GO" id="GO:0016491">
    <property type="term" value="F:oxidoreductase activity"/>
    <property type="evidence" value="ECO:0007669"/>
    <property type="project" value="UniProtKB-KW"/>
</dbReference>
<dbReference type="STRING" id="29341.RSJ17_10840"/>
<name>A0A0C1U6F2_9CLOT</name>
<dbReference type="InterPro" id="IPR016169">
    <property type="entry name" value="FAD-bd_PCMH_sub2"/>
</dbReference>
<dbReference type="Gene3D" id="3.30.465.10">
    <property type="match status" value="1"/>
</dbReference>
<keyword evidence="1" id="KW-0285">Flavoprotein</keyword>
<keyword evidence="2" id="KW-0560">Oxidoreductase</keyword>
<dbReference type="PROSITE" id="PS51387">
    <property type="entry name" value="FAD_PCMH"/>
    <property type="match status" value="1"/>
</dbReference>
<dbReference type="AlphaFoldDB" id="A0A0C1U6F2"/>
<evidence type="ECO:0000313" key="4">
    <source>
        <dbReference type="EMBL" id="KIE48304.1"/>
    </source>
</evidence>
<evidence type="ECO:0000256" key="2">
    <source>
        <dbReference type="ARBA" id="ARBA00023002"/>
    </source>
</evidence>
<keyword evidence="5" id="KW-1185">Reference proteome</keyword>
<dbReference type="InterPro" id="IPR036683">
    <property type="entry name" value="CO_DH_flav_C_dom_sf"/>
</dbReference>
<dbReference type="InterPro" id="IPR002346">
    <property type="entry name" value="Mopterin_DH_FAD-bd"/>
</dbReference>
<dbReference type="OrthoDB" id="9789842at2"/>
<dbReference type="PANTHER" id="PTHR42659:SF9">
    <property type="entry name" value="XANTHINE DEHYDROGENASE FAD-BINDING SUBUNIT XDHB-RELATED"/>
    <property type="match status" value="1"/>
</dbReference>
<proteinExistence type="predicted"/>
<evidence type="ECO:0000313" key="5">
    <source>
        <dbReference type="Proteomes" id="UP000031366"/>
    </source>
</evidence>
<evidence type="ECO:0000256" key="1">
    <source>
        <dbReference type="ARBA" id="ARBA00022630"/>
    </source>
</evidence>
<protein>
    <submittedName>
        <fullName evidence="4">FAD binding domain in molybdopterin dehydrogenase family protein</fullName>
    </submittedName>
</protein>
<dbReference type="SUPFAM" id="SSF56176">
    <property type="entry name" value="FAD-binding/transporter-associated domain-like"/>
    <property type="match status" value="1"/>
</dbReference>
<dbReference type="PANTHER" id="PTHR42659">
    <property type="entry name" value="XANTHINE DEHYDROGENASE SUBUNIT C-RELATED"/>
    <property type="match status" value="1"/>
</dbReference>
<comment type="caution">
    <text evidence="4">The sequence shown here is derived from an EMBL/GenBank/DDBJ whole genome shotgun (WGS) entry which is preliminary data.</text>
</comment>
<dbReference type="Proteomes" id="UP000031366">
    <property type="component" value="Unassembled WGS sequence"/>
</dbReference>
<dbReference type="RefSeq" id="WP_039629977.1">
    <property type="nucleotide sequence ID" value="NZ_AYSO01000010.1"/>
</dbReference>
<dbReference type="EMBL" id="AYSO01000010">
    <property type="protein sequence ID" value="KIE48304.1"/>
    <property type="molecule type" value="Genomic_DNA"/>
</dbReference>
<dbReference type="Pfam" id="PF03450">
    <property type="entry name" value="CO_deh_flav_C"/>
    <property type="match status" value="1"/>
</dbReference>
<dbReference type="InterPro" id="IPR016167">
    <property type="entry name" value="FAD-bd_PCMH_sub1"/>
</dbReference>
<accession>A0A0C1U6F2</accession>
<sequence>MVNCYRPNTLKEALDILNKEECIILAGGTDLMVRRKQWSGLIPNFEEQVLFINHLPELKEVRVEDNDLIIGSCCKLGELEMNSIIPQYLKDVIKEMASIGTRNIATIGGNICNGSPAGDILSPLYALGSKVVIANSNGERKIPIKELIVGSGKTILKNNEILKEIIIENYNFTDYYYHKVGTRKSIALAKVSFIGFYKIEDDIVKDIRIALGAVSPTIVNDRDLECSFISLSRLETKEKLEEIIERYKEIIMPIDDARSTVRYRKKVSINLINYFFNERIFK</sequence>
<dbReference type="InterPro" id="IPR051312">
    <property type="entry name" value="Diverse_Substr_Oxidored"/>
</dbReference>
<dbReference type="GO" id="GO:0071949">
    <property type="term" value="F:FAD binding"/>
    <property type="evidence" value="ECO:0007669"/>
    <property type="project" value="InterPro"/>
</dbReference>
<dbReference type="SUPFAM" id="SSF55447">
    <property type="entry name" value="CO dehydrogenase flavoprotein C-terminal domain-like"/>
    <property type="match status" value="1"/>
</dbReference>
<dbReference type="Gene3D" id="3.30.390.50">
    <property type="entry name" value="CO dehydrogenase flavoprotein, C-terminal domain"/>
    <property type="match status" value="1"/>
</dbReference>
<dbReference type="Pfam" id="PF00941">
    <property type="entry name" value="FAD_binding_5"/>
    <property type="match status" value="1"/>
</dbReference>
<gene>
    <name evidence="4" type="ORF">U732_4159</name>
</gene>
<dbReference type="InterPro" id="IPR016166">
    <property type="entry name" value="FAD-bd_PCMH"/>
</dbReference>
<organism evidence="4 5">
    <name type="scientific">Clostridium argentinense CDC 2741</name>
    <dbReference type="NCBI Taxonomy" id="1418104"/>
    <lineage>
        <taxon>Bacteria</taxon>
        <taxon>Bacillati</taxon>
        <taxon>Bacillota</taxon>
        <taxon>Clostridia</taxon>
        <taxon>Eubacteriales</taxon>
        <taxon>Clostridiaceae</taxon>
        <taxon>Clostridium</taxon>
    </lineage>
</organism>
<feature type="domain" description="FAD-binding PCMH-type" evidence="3">
    <location>
        <begin position="1"/>
        <end position="172"/>
    </location>
</feature>